<sequence>MAKERPFYFGTYETREEMDSGPGIVEGCGGDGLGELLEADAPVAVGVGLLDHAGKLGGGEGVAELGHGVDELCGGDVPVAVAVEHLEQPEELLLGVGGLGRHELRGDEDHELGELDEAVSVGVGPLDEGIQLVGARLEAQGAEEGAQLELGEAAVVVSVEGAEDLPELCQLLVVQPHRILAGAAVTAAAHLSLLFFSSRSSRSIMIDDRVNPKQIGSMCRQDRIFGEDLLPRSDL</sequence>
<dbReference type="EMBL" id="HG996467">
    <property type="protein sequence ID" value="CAG1862562.1"/>
    <property type="molecule type" value="Genomic_DNA"/>
</dbReference>
<reference evidence="1" key="1">
    <citation type="submission" date="2021-03" db="EMBL/GenBank/DDBJ databases">
        <authorList>
            <consortium name="Genoscope - CEA"/>
            <person name="William W."/>
        </authorList>
    </citation>
    <scope>NUCLEOTIDE SEQUENCE</scope>
    <source>
        <strain evidence="1">Doubled-haploid Pahang</strain>
    </source>
</reference>
<dbReference type="AlphaFoldDB" id="A0A8D7B5X1"/>
<organism evidence="1">
    <name type="scientific">Musa acuminata subsp. malaccensis</name>
    <name type="common">Wild banana</name>
    <name type="synonym">Musa malaccensis</name>
    <dbReference type="NCBI Taxonomy" id="214687"/>
    <lineage>
        <taxon>Eukaryota</taxon>
        <taxon>Viridiplantae</taxon>
        <taxon>Streptophyta</taxon>
        <taxon>Embryophyta</taxon>
        <taxon>Tracheophyta</taxon>
        <taxon>Spermatophyta</taxon>
        <taxon>Magnoliopsida</taxon>
        <taxon>Liliopsida</taxon>
        <taxon>Zingiberales</taxon>
        <taxon>Musaceae</taxon>
        <taxon>Musa</taxon>
    </lineage>
</organism>
<gene>
    <name evidence="1" type="ORF">GSMUA_74560.1</name>
</gene>
<proteinExistence type="predicted"/>
<protein>
    <submittedName>
        <fullName evidence="1">(wild Malaysian banana) hypothetical protein</fullName>
    </submittedName>
</protein>
<evidence type="ECO:0000313" key="1">
    <source>
        <dbReference type="EMBL" id="CAG1862562.1"/>
    </source>
</evidence>
<accession>A0A8D7B5X1</accession>
<name>A0A8D7B5X1_MUSAM</name>